<dbReference type="EMBL" id="WKLP01000027">
    <property type="protein sequence ID" value="MRY13215.1"/>
    <property type="molecule type" value="Genomic_DNA"/>
</dbReference>
<feature type="domain" description="SusD-like N-terminal" evidence="7">
    <location>
        <begin position="25"/>
        <end position="225"/>
    </location>
</feature>
<dbReference type="Pfam" id="PF07980">
    <property type="entry name" value="SusD_RagB"/>
    <property type="match status" value="1"/>
</dbReference>
<dbReference type="InterPro" id="IPR033985">
    <property type="entry name" value="SusD-like_N"/>
</dbReference>
<accession>A0A6G1ZHC6</accession>
<dbReference type="AlphaFoldDB" id="A0A6G1ZHC6"/>
<dbReference type="Gene3D" id="1.25.40.390">
    <property type="match status" value="1"/>
</dbReference>
<keyword evidence="4" id="KW-0472">Membrane</keyword>
<comment type="caution">
    <text evidence="8">The sequence shown here is derived from an EMBL/GenBank/DDBJ whole genome shotgun (WGS) entry which is preliminary data.</text>
</comment>
<proteinExistence type="inferred from homology"/>
<comment type="subcellular location">
    <subcellularLocation>
        <location evidence="1">Cell outer membrane</location>
    </subcellularLocation>
</comment>
<evidence type="ECO:0000259" key="7">
    <source>
        <dbReference type="Pfam" id="PF14322"/>
    </source>
</evidence>
<dbReference type="Pfam" id="PF14322">
    <property type="entry name" value="SusD-like_3"/>
    <property type="match status" value="1"/>
</dbReference>
<sequence length="582" mass="65715">MKNIVVSIKIGLLTGCMALSSSCSDFLDKQPPASTAGVALESEQGVEAILVGAYADLDGIDRFGGALGADWVFGSCASDEAYKGSEPGDNMAMNAVEQYATMPDNECVTERWRSCYDGVSRANQVLQFLHGAQSGSYPLKQERARQVEGEARFLRAWYHFQANKVFKNIPYIKAQYEVDFDPVNTPNKDAGWDEIETDLQFAIDNLPESFPNEPGRATKYAAMVTKAHAHLFQGEYAEAKTLLDQIINSGRFRLVDNFFDNFDERTENNEESIFEFQASSSGSSAITLGMQGPCMHQKGPASGGWGFFQPSQSLVDAFQVTSEGLPYLDIVNRPTLKSDMGISSTEDYTPSDKAVDLRLDWTVSRRGVDFLGWGIHPGADWIRSQSFAGPYMTKKYMHFEATKDQQLWNGFNNNRNYRIYRYSHVILWRAECAVVDGDLEKARELVNMIRNRVKTSTPVMGRCLSTNFAEDTELVVDWEQPAANYKTEPYPAGHVAFSSQEQAWKAVRTEIQLEFATEGHRFFDLRRWNIDSEVLNDFIARDSKFRDFMQGVSYSVNRRYWPLPQTQIDIQQGVLSQDPNYM</sequence>
<organism evidence="8">
    <name type="scientific">Parabacteroides goldsteinii</name>
    <dbReference type="NCBI Taxonomy" id="328812"/>
    <lineage>
        <taxon>Bacteria</taxon>
        <taxon>Pseudomonadati</taxon>
        <taxon>Bacteroidota</taxon>
        <taxon>Bacteroidia</taxon>
        <taxon>Bacteroidales</taxon>
        <taxon>Tannerellaceae</taxon>
        <taxon>Parabacteroides</taxon>
    </lineage>
</organism>
<dbReference type="PROSITE" id="PS51257">
    <property type="entry name" value="PROKAR_LIPOPROTEIN"/>
    <property type="match status" value="1"/>
</dbReference>
<keyword evidence="5" id="KW-0998">Cell outer membrane</keyword>
<dbReference type="GO" id="GO:0009279">
    <property type="term" value="C:cell outer membrane"/>
    <property type="evidence" value="ECO:0007669"/>
    <property type="project" value="UniProtKB-SubCell"/>
</dbReference>
<gene>
    <name evidence="8" type="ORF">GKE01_17355</name>
</gene>
<evidence type="ECO:0000256" key="4">
    <source>
        <dbReference type="ARBA" id="ARBA00023136"/>
    </source>
</evidence>
<dbReference type="RefSeq" id="WP_010801835.1">
    <property type="nucleotide sequence ID" value="NZ_CAJSYT010000019.1"/>
</dbReference>
<dbReference type="InterPro" id="IPR012944">
    <property type="entry name" value="SusD_RagB_dom"/>
</dbReference>
<feature type="domain" description="RagB/SusD" evidence="6">
    <location>
        <begin position="271"/>
        <end position="581"/>
    </location>
</feature>
<comment type="similarity">
    <text evidence="2">Belongs to the SusD family.</text>
</comment>
<dbReference type="SUPFAM" id="SSF48452">
    <property type="entry name" value="TPR-like"/>
    <property type="match status" value="1"/>
</dbReference>
<name>A0A6G1ZHC6_9BACT</name>
<keyword evidence="3" id="KW-0732">Signal</keyword>
<reference evidence="8" key="1">
    <citation type="journal article" date="2019" name="Nat. Med.">
        <title>A library of human gut bacterial isolates paired with longitudinal multiomics data enables mechanistic microbiome research.</title>
        <authorList>
            <person name="Poyet M."/>
            <person name="Groussin M."/>
            <person name="Gibbons S.M."/>
            <person name="Avila-Pacheco J."/>
            <person name="Jiang X."/>
            <person name="Kearney S.M."/>
            <person name="Perrotta A.R."/>
            <person name="Berdy B."/>
            <person name="Zhao S."/>
            <person name="Lieberman T.D."/>
            <person name="Swanson P.K."/>
            <person name="Smith M."/>
            <person name="Roesemann S."/>
            <person name="Alexander J.E."/>
            <person name="Rich S.A."/>
            <person name="Livny J."/>
            <person name="Vlamakis H."/>
            <person name="Clish C."/>
            <person name="Bullock K."/>
            <person name="Deik A."/>
            <person name="Scott J."/>
            <person name="Pierce K.A."/>
            <person name="Xavier R.J."/>
            <person name="Alm E.J."/>
        </authorList>
    </citation>
    <scope>NUCLEOTIDE SEQUENCE</scope>
    <source>
        <strain evidence="8">BIOML-A4</strain>
    </source>
</reference>
<evidence type="ECO:0000256" key="1">
    <source>
        <dbReference type="ARBA" id="ARBA00004442"/>
    </source>
</evidence>
<evidence type="ECO:0000313" key="8">
    <source>
        <dbReference type="EMBL" id="MRY13215.1"/>
    </source>
</evidence>
<dbReference type="InterPro" id="IPR011990">
    <property type="entry name" value="TPR-like_helical_dom_sf"/>
</dbReference>
<protein>
    <submittedName>
        <fullName evidence="8">RagB/SusD family nutrient uptake outer membrane protein</fullName>
    </submittedName>
</protein>
<evidence type="ECO:0000259" key="6">
    <source>
        <dbReference type="Pfam" id="PF07980"/>
    </source>
</evidence>
<evidence type="ECO:0000256" key="5">
    <source>
        <dbReference type="ARBA" id="ARBA00023237"/>
    </source>
</evidence>
<evidence type="ECO:0000256" key="3">
    <source>
        <dbReference type="ARBA" id="ARBA00022729"/>
    </source>
</evidence>
<evidence type="ECO:0000256" key="2">
    <source>
        <dbReference type="ARBA" id="ARBA00006275"/>
    </source>
</evidence>